<dbReference type="GO" id="GO:0016628">
    <property type="term" value="F:oxidoreductase activity, acting on the CH-CH group of donors, NAD or NADP as acceptor"/>
    <property type="evidence" value="ECO:0007669"/>
    <property type="project" value="InterPro"/>
</dbReference>
<dbReference type="PANTHER" id="PTHR43205:SF7">
    <property type="entry name" value="PROSTAGLANDIN REDUCTASE 1"/>
    <property type="match status" value="1"/>
</dbReference>
<dbReference type="InterPro" id="IPR036291">
    <property type="entry name" value="NAD(P)-bd_dom_sf"/>
</dbReference>
<reference evidence="1 2" key="1">
    <citation type="submission" date="2016-07" db="EMBL/GenBank/DDBJ databases">
        <title>Pervasive Adenine N6-methylation of Active Genes in Fungi.</title>
        <authorList>
            <consortium name="DOE Joint Genome Institute"/>
            <person name="Mondo S.J."/>
            <person name="Dannebaum R.O."/>
            <person name="Kuo R.C."/>
            <person name="Labutti K."/>
            <person name="Haridas S."/>
            <person name="Kuo A."/>
            <person name="Salamov A."/>
            <person name="Ahrendt S.R."/>
            <person name="Lipzen A."/>
            <person name="Sullivan W."/>
            <person name="Andreopoulos W.B."/>
            <person name="Clum A."/>
            <person name="Lindquist E."/>
            <person name="Daum C."/>
            <person name="Ramamoorthy G.K."/>
            <person name="Gryganskyi A."/>
            <person name="Culley D."/>
            <person name="Magnuson J.K."/>
            <person name="James T.Y."/>
            <person name="O'Malley M.A."/>
            <person name="Stajich J.E."/>
            <person name="Spatafora J.W."/>
            <person name="Visel A."/>
            <person name="Grigoriev I.V."/>
        </authorList>
    </citation>
    <scope>NUCLEOTIDE SEQUENCE [LARGE SCALE GENOMIC DNA]</scope>
    <source>
        <strain evidence="1 2">NRRL 2496</strain>
    </source>
</reference>
<evidence type="ECO:0000313" key="2">
    <source>
        <dbReference type="Proteomes" id="UP000242180"/>
    </source>
</evidence>
<protein>
    <submittedName>
        <fullName evidence="1">Uncharacterized protein</fullName>
    </submittedName>
</protein>
<evidence type="ECO:0000313" key="1">
    <source>
        <dbReference type="EMBL" id="ORY99890.1"/>
    </source>
</evidence>
<gene>
    <name evidence="1" type="ORF">BCR43DRAFT_484480</name>
</gene>
<dbReference type="EMBL" id="MCGN01000002">
    <property type="protein sequence ID" value="ORY99890.1"/>
    <property type="molecule type" value="Genomic_DNA"/>
</dbReference>
<dbReference type="SUPFAM" id="SSF51735">
    <property type="entry name" value="NAD(P)-binding Rossmann-fold domains"/>
    <property type="match status" value="1"/>
</dbReference>
<accession>A0A1X2HKL3</accession>
<dbReference type="InParanoid" id="A0A1X2HKL3"/>
<dbReference type="AlphaFoldDB" id="A0A1X2HKL3"/>
<keyword evidence="2" id="KW-1185">Reference proteome</keyword>
<comment type="caution">
    <text evidence="1">The sequence shown here is derived from an EMBL/GenBank/DDBJ whole genome shotgun (WGS) entry which is preliminary data.</text>
</comment>
<dbReference type="Gene3D" id="3.90.180.10">
    <property type="entry name" value="Medium-chain alcohol dehydrogenases, catalytic domain"/>
    <property type="match status" value="3"/>
</dbReference>
<organism evidence="1 2">
    <name type="scientific">Syncephalastrum racemosum</name>
    <name type="common">Filamentous fungus</name>
    <dbReference type="NCBI Taxonomy" id="13706"/>
    <lineage>
        <taxon>Eukaryota</taxon>
        <taxon>Fungi</taxon>
        <taxon>Fungi incertae sedis</taxon>
        <taxon>Mucoromycota</taxon>
        <taxon>Mucoromycotina</taxon>
        <taxon>Mucoromycetes</taxon>
        <taxon>Mucorales</taxon>
        <taxon>Syncephalastraceae</taxon>
        <taxon>Syncephalastrum</taxon>
    </lineage>
</organism>
<dbReference type="PANTHER" id="PTHR43205">
    <property type="entry name" value="PROSTAGLANDIN REDUCTASE"/>
    <property type="match status" value="1"/>
</dbReference>
<dbReference type="Gene3D" id="3.40.50.720">
    <property type="entry name" value="NAD(P)-binding Rossmann-like Domain"/>
    <property type="match status" value="2"/>
</dbReference>
<dbReference type="Proteomes" id="UP000242180">
    <property type="component" value="Unassembled WGS sequence"/>
</dbReference>
<sequence>MTIKKHPPPSPITMHFTISKIPDNCSPVSIHSAIPSTVSTFVIQHQQQQQVMQVRTSSYDLDAPLAHGEYVIRTLVVSAESPLYRHFRNQSAQHECLTFKHLEHPVGVVVKSNNPSVKIGALVDGICASEEYVKLIHPVVVRQQEQYHIQRKQQCLQQDCYSQARYVKVLECNEHREQHCHNRYLHSKQECVVIGDKAIQSGTATYQVDILGKAGLTAYIGLSSSGKLASGETLYVSVATGAFCNADRRILGVHVVDPFNEREHILQLDGRVENGIHQSVDSLLSNRCANGRMIVCGIISNYNESKTSEEARNLLQTIIHRLRQEGFVVLDSPVLDTEFQKKATQRLLEGKIRTKSTVVVSMEEIPATLLDALQNTSIGREIFQKAKL</sequence>
<name>A0A1X2HKL3_SYNRA</name>
<proteinExistence type="predicted"/>
<dbReference type="InterPro" id="IPR045010">
    <property type="entry name" value="MDR_fam"/>
</dbReference>